<reference evidence="1" key="2">
    <citation type="journal article" date="2015" name="Fish Shellfish Immunol.">
        <title>Early steps in the European eel (Anguilla anguilla)-Vibrio vulnificus interaction in the gills: Role of the RtxA13 toxin.</title>
        <authorList>
            <person name="Callol A."/>
            <person name="Pajuelo D."/>
            <person name="Ebbesson L."/>
            <person name="Teles M."/>
            <person name="MacKenzie S."/>
            <person name="Amaro C."/>
        </authorList>
    </citation>
    <scope>NUCLEOTIDE SEQUENCE</scope>
</reference>
<dbReference type="EMBL" id="GBXM01039402">
    <property type="protein sequence ID" value="JAH69175.1"/>
    <property type="molecule type" value="Transcribed_RNA"/>
</dbReference>
<organism evidence="1">
    <name type="scientific">Anguilla anguilla</name>
    <name type="common">European freshwater eel</name>
    <name type="synonym">Muraena anguilla</name>
    <dbReference type="NCBI Taxonomy" id="7936"/>
    <lineage>
        <taxon>Eukaryota</taxon>
        <taxon>Metazoa</taxon>
        <taxon>Chordata</taxon>
        <taxon>Craniata</taxon>
        <taxon>Vertebrata</taxon>
        <taxon>Euteleostomi</taxon>
        <taxon>Actinopterygii</taxon>
        <taxon>Neopterygii</taxon>
        <taxon>Teleostei</taxon>
        <taxon>Anguilliformes</taxon>
        <taxon>Anguillidae</taxon>
        <taxon>Anguilla</taxon>
    </lineage>
</organism>
<accession>A0A0E9V133</accession>
<protein>
    <submittedName>
        <fullName evidence="1">Uncharacterized protein</fullName>
    </submittedName>
</protein>
<evidence type="ECO:0000313" key="1">
    <source>
        <dbReference type="EMBL" id="JAH71165.1"/>
    </source>
</evidence>
<sequence>MTSAFPSALALPMFIKVMIYLCRISCCNYREVDVLQI</sequence>
<reference evidence="1" key="1">
    <citation type="submission" date="2014-11" db="EMBL/GenBank/DDBJ databases">
        <authorList>
            <person name="Amaro Gonzalez C."/>
        </authorList>
    </citation>
    <scope>NUCLEOTIDE SEQUENCE</scope>
</reference>
<proteinExistence type="predicted"/>
<dbReference type="EMBL" id="GBXM01037412">
    <property type="protein sequence ID" value="JAH71165.1"/>
    <property type="molecule type" value="Transcribed_RNA"/>
</dbReference>
<name>A0A0E9V133_ANGAN</name>
<dbReference type="AlphaFoldDB" id="A0A0E9V133"/>